<evidence type="ECO:0000256" key="10">
    <source>
        <dbReference type="HAMAP-Rule" id="MF_01405"/>
    </source>
</evidence>
<feature type="binding site" evidence="10">
    <location>
        <position position="42"/>
    </location>
    <ligand>
        <name>Mg(2+)</name>
        <dbReference type="ChEBI" id="CHEBI:18420"/>
    </ligand>
</feature>
<dbReference type="EC" id="3.6.1.66" evidence="10"/>
<reference evidence="12" key="1">
    <citation type="journal article" date="2021" name="PeerJ">
        <title>Extensive microbial diversity within the chicken gut microbiome revealed by metagenomics and culture.</title>
        <authorList>
            <person name="Gilroy R."/>
            <person name="Ravi A."/>
            <person name="Getino M."/>
            <person name="Pursley I."/>
            <person name="Horton D.L."/>
            <person name="Alikhan N.F."/>
            <person name="Baker D."/>
            <person name="Gharbi K."/>
            <person name="Hall N."/>
            <person name="Watson M."/>
            <person name="Adriaenssens E.M."/>
            <person name="Foster-Nyarko E."/>
            <person name="Jarju S."/>
            <person name="Secka A."/>
            <person name="Antonio M."/>
            <person name="Oren A."/>
            <person name="Chaudhuri R.R."/>
            <person name="La Ragione R."/>
            <person name="Hildebrand F."/>
            <person name="Pallen M.J."/>
        </authorList>
    </citation>
    <scope>NUCLEOTIDE SEQUENCE</scope>
    <source>
        <strain evidence="12">ChiSxjej3B15-24422</strain>
    </source>
</reference>
<dbReference type="GO" id="GO:0005829">
    <property type="term" value="C:cytosol"/>
    <property type="evidence" value="ECO:0007669"/>
    <property type="project" value="TreeGrafter"/>
</dbReference>
<comment type="caution">
    <text evidence="12">The sequence shown here is derived from an EMBL/GenBank/DDBJ whole genome shotgun (WGS) entry which is preliminary data.</text>
</comment>
<keyword evidence="4 10" id="KW-0547">Nucleotide-binding</keyword>
<evidence type="ECO:0000256" key="11">
    <source>
        <dbReference type="RuleBase" id="RU003781"/>
    </source>
</evidence>
<dbReference type="InterPro" id="IPR029001">
    <property type="entry name" value="ITPase-like_fam"/>
</dbReference>
<comment type="catalytic activity">
    <reaction evidence="10">
        <text>ITP + H2O = IMP + diphosphate + H(+)</text>
        <dbReference type="Rhea" id="RHEA:29399"/>
        <dbReference type="ChEBI" id="CHEBI:15377"/>
        <dbReference type="ChEBI" id="CHEBI:15378"/>
        <dbReference type="ChEBI" id="CHEBI:33019"/>
        <dbReference type="ChEBI" id="CHEBI:58053"/>
        <dbReference type="ChEBI" id="CHEBI:61402"/>
        <dbReference type="EC" id="3.6.1.66"/>
    </reaction>
</comment>
<dbReference type="GO" id="GO:0035870">
    <property type="term" value="F:dITP diphosphatase activity"/>
    <property type="evidence" value="ECO:0007669"/>
    <property type="project" value="UniProtKB-UniRule"/>
</dbReference>
<feature type="binding site" evidence="10">
    <location>
        <begin position="9"/>
        <end position="14"/>
    </location>
    <ligand>
        <name>substrate</name>
    </ligand>
</feature>
<dbReference type="GO" id="GO:0009117">
    <property type="term" value="P:nucleotide metabolic process"/>
    <property type="evidence" value="ECO:0007669"/>
    <property type="project" value="UniProtKB-KW"/>
</dbReference>
<comment type="catalytic activity">
    <reaction evidence="8 10">
        <text>dITP + H2O = dIMP + diphosphate + H(+)</text>
        <dbReference type="Rhea" id="RHEA:28342"/>
        <dbReference type="ChEBI" id="CHEBI:15377"/>
        <dbReference type="ChEBI" id="CHEBI:15378"/>
        <dbReference type="ChEBI" id="CHEBI:33019"/>
        <dbReference type="ChEBI" id="CHEBI:61194"/>
        <dbReference type="ChEBI" id="CHEBI:61382"/>
        <dbReference type="EC" id="3.6.1.66"/>
    </reaction>
</comment>
<dbReference type="GO" id="GO:0017111">
    <property type="term" value="F:ribonucleoside triphosphate phosphatase activity"/>
    <property type="evidence" value="ECO:0007669"/>
    <property type="project" value="InterPro"/>
</dbReference>
<dbReference type="PANTHER" id="PTHR11067">
    <property type="entry name" value="INOSINE TRIPHOSPHATE PYROPHOSPHATASE/HAM1 PROTEIN"/>
    <property type="match status" value="1"/>
</dbReference>
<dbReference type="Proteomes" id="UP000824007">
    <property type="component" value="Unassembled WGS sequence"/>
</dbReference>
<evidence type="ECO:0000256" key="7">
    <source>
        <dbReference type="ARBA" id="ARBA00023080"/>
    </source>
</evidence>
<dbReference type="InterPro" id="IPR002637">
    <property type="entry name" value="RdgB/HAM1"/>
</dbReference>
<dbReference type="GO" id="GO:0046872">
    <property type="term" value="F:metal ion binding"/>
    <property type="evidence" value="ECO:0007669"/>
    <property type="project" value="UniProtKB-KW"/>
</dbReference>
<comment type="cofactor">
    <cofactor evidence="10">
        <name>Mg(2+)</name>
        <dbReference type="ChEBI" id="CHEBI:18420"/>
    </cofactor>
    <text evidence="10">Binds 1 Mg(2+) ion per subunit.</text>
</comment>
<organism evidence="12 13">
    <name type="scientific">Candidatus Eisenbergiella pullistercoris</name>
    <dbReference type="NCBI Taxonomy" id="2838555"/>
    <lineage>
        <taxon>Bacteria</taxon>
        <taxon>Bacillati</taxon>
        <taxon>Bacillota</taxon>
        <taxon>Clostridia</taxon>
        <taxon>Lachnospirales</taxon>
        <taxon>Lachnospiraceae</taxon>
        <taxon>Eisenbergiella</taxon>
    </lineage>
</organism>
<evidence type="ECO:0000256" key="1">
    <source>
        <dbReference type="ARBA" id="ARBA00008023"/>
    </source>
</evidence>
<dbReference type="GO" id="GO:0036220">
    <property type="term" value="F:ITP diphosphatase activity"/>
    <property type="evidence" value="ECO:0007669"/>
    <property type="project" value="UniProtKB-UniRule"/>
</dbReference>
<evidence type="ECO:0000313" key="13">
    <source>
        <dbReference type="Proteomes" id="UP000824007"/>
    </source>
</evidence>
<dbReference type="GO" id="GO:0009146">
    <property type="term" value="P:purine nucleoside triphosphate catabolic process"/>
    <property type="evidence" value="ECO:0007669"/>
    <property type="project" value="UniProtKB-UniRule"/>
</dbReference>
<keyword evidence="6 10" id="KW-0460">Magnesium</keyword>
<keyword evidence="7 10" id="KW-0546">Nucleotide metabolism</keyword>
<proteinExistence type="inferred from homology"/>
<evidence type="ECO:0000256" key="9">
    <source>
        <dbReference type="ARBA" id="ARBA00052017"/>
    </source>
</evidence>
<feature type="active site" description="Proton acceptor" evidence="10">
    <location>
        <position position="73"/>
    </location>
</feature>
<comment type="subunit">
    <text evidence="2 10">Homodimer.</text>
</comment>
<evidence type="ECO:0000256" key="6">
    <source>
        <dbReference type="ARBA" id="ARBA00022842"/>
    </source>
</evidence>
<comment type="catalytic activity">
    <reaction evidence="9 10">
        <text>XTP + H2O = XMP + diphosphate + H(+)</text>
        <dbReference type="Rhea" id="RHEA:28610"/>
        <dbReference type="ChEBI" id="CHEBI:15377"/>
        <dbReference type="ChEBI" id="CHEBI:15378"/>
        <dbReference type="ChEBI" id="CHEBI:33019"/>
        <dbReference type="ChEBI" id="CHEBI:57464"/>
        <dbReference type="ChEBI" id="CHEBI:61314"/>
        <dbReference type="EC" id="3.6.1.66"/>
    </reaction>
</comment>
<dbReference type="GO" id="GO:0000166">
    <property type="term" value="F:nucleotide binding"/>
    <property type="evidence" value="ECO:0007669"/>
    <property type="project" value="UniProtKB-KW"/>
</dbReference>
<feature type="binding site" evidence="10">
    <location>
        <begin position="174"/>
        <end position="177"/>
    </location>
    <ligand>
        <name>substrate</name>
    </ligand>
</feature>
<reference evidence="12" key="2">
    <citation type="submission" date="2021-04" db="EMBL/GenBank/DDBJ databases">
        <authorList>
            <person name="Gilroy R."/>
        </authorList>
    </citation>
    <scope>NUCLEOTIDE SEQUENCE</scope>
    <source>
        <strain evidence="12">ChiSxjej3B15-24422</strain>
    </source>
</reference>
<protein>
    <recommendedName>
        <fullName evidence="10">dITP/XTP pyrophosphatase</fullName>
        <ecNumber evidence="10">3.6.1.66</ecNumber>
    </recommendedName>
    <alternativeName>
        <fullName evidence="10">Non-canonical purine NTP pyrophosphatase</fullName>
    </alternativeName>
    <alternativeName>
        <fullName evidence="10">Non-standard purine NTP pyrophosphatase</fullName>
    </alternativeName>
    <alternativeName>
        <fullName evidence="10">Nucleoside-triphosphate diphosphatase</fullName>
    </alternativeName>
    <alternativeName>
        <fullName evidence="10">Nucleoside-triphosphate pyrophosphatase</fullName>
        <shortName evidence="10">NTPase</shortName>
    </alternativeName>
</protein>
<name>A0A9D1YRF8_9FIRM</name>
<evidence type="ECO:0000256" key="4">
    <source>
        <dbReference type="ARBA" id="ARBA00022741"/>
    </source>
</evidence>
<dbReference type="PANTHER" id="PTHR11067:SF9">
    <property type="entry name" value="INOSINE TRIPHOSPHATE PYROPHOSPHATASE"/>
    <property type="match status" value="1"/>
</dbReference>
<dbReference type="Gene3D" id="3.90.950.10">
    <property type="match status" value="1"/>
</dbReference>
<evidence type="ECO:0000313" key="12">
    <source>
        <dbReference type="EMBL" id="HIY61650.1"/>
    </source>
</evidence>
<dbReference type="EMBL" id="DXDD01000165">
    <property type="protein sequence ID" value="HIY61650.1"/>
    <property type="molecule type" value="Genomic_DNA"/>
</dbReference>
<dbReference type="GO" id="GO:0036222">
    <property type="term" value="F:XTP diphosphatase activity"/>
    <property type="evidence" value="ECO:0007669"/>
    <property type="project" value="UniProtKB-UniRule"/>
</dbReference>
<evidence type="ECO:0000256" key="3">
    <source>
        <dbReference type="ARBA" id="ARBA00022723"/>
    </source>
</evidence>
<dbReference type="AlphaFoldDB" id="A0A9D1YRF8"/>
<feature type="binding site" evidence="10">
    <location>
        <position position="197"/>
    </location>
    <ligand>
        <name>substrate</name>
    </ligand>
</feature>
<dbReference type="HAMAP" id="MF_01405">
    <property type="entry name" value="Non_canon_purine_NTPase"/>
    <property type="match status" value="1"/>
</dbReference>
<keyword evidence="3 10" id="KW-0479">Metal-binding</keyword>
<dbReference type="CDD" id="cd00515">
    <property type="entry name" value="HAM1"/>
    <property type="match status" value="1"/>
</dbReference>
<keyword evidence="5 10" id="KW-0378">Hydrolase</keyword>
<dbReference type="InterPro" id="IPR020922">
    <property type="entry name" value="dITP/XTP_pyrophosphatase"/>
</dbReference>
<comment type="similarity">
    <text evidence="1 10 11">Belongs to the HAM1 NTPase family.</text>
</comment>
<feature type="binding site" evidence="10">
    <location>
        <position position="73"/>
    </location>
    <ligand>
        <name>Mg(2+)</name>
        <dbReference type="ChEBI" id="CHEBI:18420"/>
    </ligand>
</feature>
<dbReference type="Pfam" id="PF01725">
    <property type="entry name" value="Ham1p_like"/>
    <property type="match status" value="1"/>
</dbReference>
<dbReference type="NCBIfam" id="TIGR00042">
    <property type="entry name" value="RdgB/HAM1 family non-canonical purine NTP pyrophosphatase"/>
    <property type="match status" value="1"/>
</dbReference>
<comment type="function">
    <text evidence="10">Pyrophosphatase that catalyzes the hydrolysis of nucleoside triphosphates to their monophosphate derivatives, with a high preference for the non-canonical purine nucleotides XTP (xanthosine triphosphate), dITP (deoxyinosine triphosphate) and ITP. Seems to function as a house-cleaning enzyme that removes non-canonical purine nucleotides from the nucleotide pool, thus preventing their incorporation into DNA/RNA and avoiding chromosomal lesions.</text>
</comment>
<feature type="binding site" evidence="10">
    <location>
        <begin position="202"/>
        <end position="203"/>
    </location>
    <ligand>
        <name>substrate</name>
    </ligand>
</feature>
<evidence type="ECO:0000256" key="2">
    <source>
        <dbReference type="ARBA" id="ARBA00011738"/>
    </source>
</evidence>
<evidence type="ECO:0000256" key="8">
    <source>
        <dbReference type="ARBA" id="ARBA00051875"/>
    </source>
</evidence>
<evidence type="ECO:0000256" key="5">
    <source>
        <dbReference type="ARBA" id="ARBA00022801"/>
    </source>
</evidence>
<accession>A0A9D1YRF8</accession>
<sequence length="218" mass="24037">MNRRILFATGNEGKMREVRMILEDLKLPVLSMKEAGIDPDIEENGNSFEENALIKARAVAACAGPGDIVLADDSGLEIDYLNGEPGIYSARYMGEDTSYRIKNANLIERLSGVPKERRTARFVCAIAAVLPPCGPEAAVPEGLEAGRTGKTQEFVVRGTVEGYIGWEERGTNGFGYDPIFYVEEYGCSTAELDSETKNRISHRGNALRLCEERLRELL</sequence>
<dbReference type="FunFam" id="3.90.950.10:FF:000001">
    <property type="entry name" value="dITP/XTP pyrophosphatase"/>
    <property type="match status" value="1"/>
</dbReference>
<dbReference type="SUPFAM" id="SSF52972">
    <property type="entry name" value="ITPase-like"/>
    <property type="match status" value="1"/>
</dbReference>
<gene>
    <name evidence="12" type="primary">rdgB</name>
    <name evidence="12" type="ORF">H9831_13405</name>
</gene>
<feature type="binding site" evidence="10">
    <location>
        <position position="74"/>
    </location>
    <ligand>
        <name>substrate</name>
    </ligand>
</feature>